<evidence type="ECO:0000313" key="3">
    <source>
        <dbReference type="Proteomes" id="UP000298663"/>
    </source>
</evidence>
<dbReference type="EMBL" id="AZBU02000005">
    <property type="protein sequence ID" value="TKR78350.1"/>
    <property type="molecule type" value="Genomic_DNA"/>
</dbReference>
<dbReference type="InterPro" id="IPR024598">
    <property type="entry name" value="SF3a60/Prp9_C"/>
</dbReference>
<sequence>MKCGGSLRERAVLPDCLKLRENRPNIFRRSEICGNQNYKGPNAFHKHFSEWRHSNGMRCLGIPSPFC</sequence>
<feature type="domain" description="Splicing factor SF3a60 /Prp9 subunit C-terminal" evidence="1">
    <location>
        <begin position="29"/>
        <end position="63"/>
    </location>
</feature>
<dbReference type="Pfam" id="PF11931">
    <property type="entry name" value="SF3a60_Prp9_C"/>
    <property type="match status" value="1"/>
</dbReference>
<evidence type="ECO:0000313" key="2">
    <source>
        <dbReference type="EMBL" id="TKR78350.1"/>
    </source>
</evidence>
<reference evidence="2 3" key="2">
    <citation type="journal article" date="2019" name="G3 (Bethesda)">
        <title>Hybrid Assembly of the Genome of the Entomopathogenic Nematode Steinernema carpocapsae Identifies the X-Chromosome.</title>
        <authorList>
            <person name="Serra L."/>
            <person name="Macchietto M."/>
            <person name="Macias-Munoz A."/>
            <person name="McGill C.J."/>
            <person name="Rodriguez I.M."/>
            <person name="Rodriguez B."/>
            <person name="Murad R."/>
            <person name="Mortazavi A."/>
        </authorList>
    </citation>
    <scope>NUCLEOTIDE SEQUENCE [LARGE SCALE GENOMIC DNA]</scope>
    <source>
        <strain evidence="2 3">ALL</strain>
    </source>
</reference>
<organism evidence="2 3">
    <name type="scientific">Steinernema carpocapsae</name>
    <name type="common">Entomopathogenic nematode</name>
    <dbReference type="NCBI Taxonomy" id="34508"/>
    <lineage>
        <taxon>Eukaryota</taxon>
        <taxon>Metazoa</taxon>
        <taxon>Ecdysozoa</taxon>
        <taxon>Nematoda</taxon>
        <taxon>Chromadorea</taxon>
        <taxon>Rhabditida</taxon>
        <taxon>Tylenchina</taxon>
        <taxon>Panagrolaimomorpha</taxon>
        <taxon>Strongyloidoidea</taxon>
        <taxon>Steinernematidae</taxon>
        <taxon>Steinernema</taxon>
    </lineage>
</organism>
<gene>
    <name evidence="2" type="ORF">L596_019165</name>
</gene>
<name>A0A4U5N7R4_STECR</name>
<dbReference type="GO" id="GO:0003723">
    <property type="term" value="F:RNA binding"/>
    <property type="evidence" value="ECO:0007669"/>
    <property type="project" value="InterPro"/>
</dbReference>
<evidence type="ECO:0000259" key="1">
    <source>
        <dbReference type="Pfam" id="PF11931"/>
    </source>
</evidence>
<dbReference type="GO" id="GO:0000398">
    <property type="term" value="P:mRNA splicing, via spliceosome"/>
    <property type="evidence" value="ECO:0007669"/>
    <property type="project" value="InterPro"/>
</dbReference>
<reference evidence="2 3" key="1">
    <citation type="journal article" date="2015" name="Genome Biol.">
        <title>Comparative genomics of Steinernema reveals deeply conserved gene regulatory networks.</title>
        <authorList>
            <person name="Dillman A.R."/>
            <person name="Macchietto M."/>
            <person name="Porter C.F."/>
            <person name="Rogers A."/>
            <person name="Williams B."/>
            <person name="Antoshechkin I."/>
            <person name="Lee M.M."/>
            <person name="Goodwin Z."/>
            <person name="Lu X."/>
            <person name="Lewis E.E."/>
            <person name="Goodrich-Blair H."/>
            <person name="Stock S.P."/>
            <person name="Adams B.J."/>
            <person name="Sternberg P.W."/>
            <person name="Mortazavi A."/>
        </authorList>
    </citation>
    <scope>NUCLEOTIDE SEQUENCE [LARGE SCALE GENOMIC DNA]</scope>
    <source>
        <strain evidence="2 3">ALL</strain>
    </source>
</reference>
<dbReference type="AlphaFoldDB" id="A0A4U5N7R4"/>
<protein>
    <recommendedName>
        <fullName evidence="1">Splicing factor SF3a60 /Prp9 subunit C-terminal domain-containing protein</fullName>
    </recommendedName>
</protein>
<dbReference type="Proteomes" id="UP000298663">
    <property type="component" value="Unassembled WGS sequence"/>
</dbReference>
<dbReference type="STRING" id="34508.A0A4U5N7R4"/>
<comment type="caution">
    <text evidence="2">The sequence shown here is derived from an EMBL/GenBank/DDBJ whole genome shotgun (WGS) entry which is preliminary data.</text>
</comment>
<dbReference type="GO" id="GO:0005681">
    <property type="term" value="C:spliceosomal complex"/>
    <property type="evidence" value="ECO:0007669"/>
    <property type="project" value="InterPro"/>
</dbReference>
<accession>A0A4U5N7R4</accession>
<proteinExistence type="predicted"/>
<keyword evidence="3" id="KW-1185">Reference proteome</keyword>
<dbReference type="OrthoDB" id="2160351at2759"/>